<dbReference type="SUPFAM" id="SSF52540">
    <property type="entry name" value="P-loop containing nucleoside triphosphate hydrolases"/>
    <property type="match status" value="1"/>
</dbReference>
<reference evidence="1 2" key="1">
    <citation type="submission" date="2018-05" db="EMBL/GenBank/DDBJ databases">
        <title>The complete genome of Lysobacter maris HZ9B, a marine bacterium antagonistic against terrestrial plant pathogens.</title>
        <authorList>
            <person name="Zhang X.-Q."/>
        </authorList>
    </citation>
    <scope>NUCLEOTIDE SEQUENCE [LARGE SCALE GENOMIC DNA]</scope>
    <source>
        <strain evidence="1 2">HZ9B</strain>
    </source>
</reference>
<evidence type="ECO:0000313" key="1">
    <source>
        <dbReference type="EMBL" id="AWV06529.1"/>
    </source>
</evidence>
<dbReference type="KEGG" id="lmb:C9I47_0808"/>
<dbReference type="GO" id="GO:0016301">
    <property type="term" value="F:kinase activity"/>
    <property type="evidence" value="ECO:0007669"/>
    <property type="project" value="UniProtKB-KW"/>
</dbReference>
<accession>A0A2U9TAI0</accession>
<organism evidence="1 2">
    <name type="scientific">Marilutibacter maris</name>
    <dbReference type="NCBI Taxonomy" id="1605891"/>
    <lineage>
        <taxon>Bacteria</taxon>
        <taxon>Pseudomonadati</taxon>
        <taxon>Pseudomonadota</taxon>
        <taxon>Gammaproteobacteria</taxon>
        <taxon>Lysobacterales</taxon>
        <taxon>Lysobacteraceae</taxon>
        <taxon>Marilutibacter</taxon>
    </lineage>
</organism>
<keyword evidence="1" id="KW-0418">Kinase</keyword>
<dbReference type="AlphaFoldDB" id="A0A2U9TAI0"/>
<keyword evidence="1" id="KW-0808">Transferase</keyword>
<dbReference type="Gene3D" id="3.40.50.300">
    <property type="entry name" value="P-loop containing nucleotide triphosphate hydrolases"/>
    <property type="match status" value="1"/>
</dbReference>
<protein>
    <submittedName>
        <fullName evidence="1">Kinase</fullName>
    </submittedName>
</protein>
<evidence type="ECO:0000313" key="2">
    <source>
        <dbReference type="Proteomes" id="UP000249447"/>
    </source>
</evidence>
<dbReference type="PANTHER" id="PTHR10285">
    <property type="entry name" value="URIDINE KINASE"/>
    <property type="match status" value="1"/>
</dbReference>
<dbReference type="OrthoDB" id="455474at2"/>
<dbReference type="RefSeq" id="WP_111265694.1">
    <property type="nucleotide sequence ID" value="NZ_CP029843.1"/>
</dbReference>
<proteinExistence type="predicted"/>
<dbReference type="InterPro" id="IPR027417">
    <property type="entry name" value="P-loop_NTPase"/>
</dbReference>
<sequence>MARAPHPPADGFDPAFVADVLDDALGHRGPGHGVRVYAIAGLQGSGKSTLAAQLAALARARGLRCASLSIDDFYLGRGQRRRLARRVHPLLATRGPPGTHDVALACDTLDALCAGRSARLPRFDKLADTRLPPSRWRDSGRVDLVLFEGWLLKTPPQDATALAAPINALERDEDADGRWRRWCNRALADAYPPLWSRLDRLLFLQPPGFEVVPQWRWQQECRLQASRPHHRGMTRPQLERFVQFYERVSRQALRTLPGLAERTVPLDARRRPLPA</sequence>
<dbReference type="Proteomes" id="UP000249447">
    <property type="component" value="Chromosome"/>
</dbReference>
<gene>
    <name evidence="1" type="ORF">C9I47_0808</name>
</gene>
<keyword evidence="2" id="KW-1185">Reference proteome</keyword>
<name>A0A2U9TAI0_9GAMM</name>
<dbReference type="EMBL" id="CP029843">
    <property type="protein sequence ID" value="AWV06529.1"/>
    <property type="molecule type" value="Genomic_DNA"/>
</dbReference>